<dbReference type="PANTHER" id="PTHR11088">
    <property type="entry name" value="TRNA DIMETHYLALLYLTRANSFERASE"/>
    <property type="match status" value="1"/>
</dbReference>
<dbReference type="GO" id="GO:0006400">
    <property type="term" value="P:tRNA modification"/>
    <property type="evidence" value="ECO:0007669"/>
    <property type="project" value="TreeGrafter"/>
</dbReference>
<dbReference type="InterPro" id="IPR018022">
    <property type="entry name" value="IPT"/>
</dbReference>
<evidence type="ECO:0000256" key="10">
    <source>
        <dbReference type="HAMAP-Rule" id="MF_00185"/>
    </source>
</evidence>
<feature type="binding site" evidence="10">
    <location>
        <begin position="12"/>
        <end position="17"/>
    </location>
    <ligand>
        <name>substrate</name>
    </ligand>
</feature>
<evidence type="ECO:0000256" key="2">
    <source>
        <dbReference type="ARBA" id="ARBA00003213"/>
    </source>
</evidence>
<comment type="caution">
    <text evidence="10">Lacks conserved residue(s) required for the propagation of feature annotation.</text>
</comment>
<dbReference type="GO" id="GO:0005524">
    <property type="term" value="F:ATP binding"/>
    <property type="evidence" value="ECO:0007669"/>
    <property type="project" value="UniProtKB-UniRule"/>
</dbReference>
<dbReference type="EC" id="2.5.1.75" evidence="10"/>
<evidence type="ECO:0000256" key="5">
    <source>
        <dbReference type="ARBA" id="ARBA00022694"/>
    </source>
</evidence>
<feature type="binding site" evidence="10">
    <location>
        <begin position="10"/>
        <end position="17"/>
    </location>
    <ligand>
        <name>ATP</name>
        <dbReference type="ChEBI" id="CHEBI:30616"/>
    </ligand>
</feature>
<name>A0AAE4BSR4_9BACT</name>
<feature type="site" description="Interaction with substrate tRNA" evidence="10">
    <location>
        <position position="127"/>
    </location>
</feature>
<evidence type="ECO:0000256" key="3">
    <source>
        <dbReference type="ARBA" id="ARBA00005842"/>
    </source>
</evidence>
<dbReference type="RefSeq" id="WP_309938684.1">
    <property type="nucleotide sequence ID" value="NZ_AP025305.1"/>
</dbReference>
<feature type="region of interest" description="Interaction with substrate tRNA" evidence="10">
    <location>
        <begin position="35"/>
        <end position="38"/>
    </location>
</feature>
<gene>
    <name evidence="10" type="primary">miaA</name>
    <name evidence="14" type="ORF">HNQ88_002177</name>
</gene>
<dbReference type="InterPro" id="IPR027417">
    <property type="entry name" value="P-loop_NTPase"/>
</dbReference>
<dbReference type="SUPFAM" id="SSF52540">
    <property type="entry name" value="P-loop containing nucleoside triphosphate hydrolases"/>
    <property type="match status" value="2"/>
</dbReference>
<protein>
    <recommendedName>
        <fullName evidence="10">tRNA dimethylallyltransferase</fullName>
        <ecNumber evidence="10">2.5.1.75</ecNumber>
    </recommendedName>
    <alternativeName>
        <fullName evidence="10">Dimethylallyl diphosphate:tRNA dimethylallyltransferase</fullName>
        <shortName evidence="10">DMAPP:tRNA dimethylallyltransferase</shortName>
        <shortName evidence="10">DMATase</shortName>
    </alternativeName>
    <alternativeName>
        <fullName evidence="10">Isopentenyl-diphosphate:tRNA isopentenyltransferase</fullName>
        <shortName evidence="10">IPP transferase</shortName>
        <shortName evidence="10">IPPT</shortName>
        <shortName evidence="10">IPTase</shortName>
    </alternativeName>
</protein>
<evidence type="ECO:0000313" key="15">
    <source>
        <dbReference type="Proteomes" id="UP001185092"/>
    </source>
</evidence>
<dbReference type="PANTHER" id="PTHR11088:SF60">
    <property type="entry name" value="TRNA DIMETHYLALLYLTRANSFERASE"/>
    <property type="match status" value="1"/>
</dbReference>
<comment type="subunit">
    <text evidence="10">Monomer.</text>
</comment>
<evidence type="ECO:0000256" key="11">
    <source>
        <dbReference type="RuleBase" id="RU003783"/>
    </source>
</evidence>
<comment type="similarity">
    <text evidence="3 10 13">Belongs to the IPP transferase family.</text>
</comment>
<evidence type="ECO:0000256" key="7">
    <source>
        <dbReference type="ARBA" id="ARBA00022840"/>
    </source>
</evidence>
<comment type="function">
    <text evidence="2 10 12">Catalyzes the transfer of a dimethylallyl group onto the adenine at position 37 in tRNAs that read codons beginning with uridine, leading to the formation of N6-(dimethylallyl)adenosine (i(6)A).</text>
</comment>
<dbReference type="HAMAP" id="MF_00185">
    <property type="entry name" value="IPP_trans"/>
    <property type="match status" value="1"/>
</dbReference>
<dbReference type="EMBL" id="JAVDQD010000002">
    <property type="protein sequence ID" value="MDR6239140.1"/>
    <property type="molecule type" value="Genomic_DNA"/>
</dbReference>
<dbReference type="AlphaFoldDB" id="A0AAE4BSR4"/>
<comment type="cofactor">
    <cofactor evidence="1 10">
        <name>Mg(2+)</name>
        <dbReference type="ChEBI" id="CHEBI:18420"/>
    </cofactor>
</comment>
<evidence type="ECO:0000256" key="1">
    <source>
        <dbReference type="ARBA" id="ARBA00001946"/>
    </source>
</evidence>
<comment type="catalytic activity">
    <reaction evidence="9 10 11">
        <text>adenosine(37) in tRNA + dimethylallyl diphosphate = N(6)-dimethylallyladenosine(37) in tRNA + diphosphate</text>
        <dbReference type="Rhea" id="RHEA:26482"/>
        <dbReference type="Rhea" id="RHEA-COMP:10162"/>
        <dbReference type="Rhea" id="RHEA-COMP:10375"/>
        <dbReference type="ChEBI" id="CHEBI:33019"/>
        <dbReference type="ChEBI" id="CHEBI:57623"/>
        <dbReference type="ChEBI" id="CHEBI:74411"/>
        <dbReference type="ChEBI" id="CHEBI:74415"/>
        <dbReference type="EC" id="2.5.1.75"/>
    </reaction>
</comment>
<evidence type="ECO:0000256" key="12">
    <source>
        <dbReference type="RuleBase" id="RU003784"/>
    </source>
</evidence>
<organism evidence="14 15">
    <name type="scientific">Aureibacter tunicatorum</name>
    <dbReference type="NCBI Taxonomy" id="866807"/>
    <lineage>
        <taxon>Bacteria</taxon>
        <taxon>Pseudomonadati</taxon>
        <taxon>Bacteroidota</taxon>
        <taxon>Cytophagia</taxon>
        <taxon>Cytophagales</taxon>
        <taxon>Persicobacteraceae</taxon>
        <taxon>Aureibacter</taxon>
    </lineage>
</organism>
<proteinExistence type="inferred from homology"/>
<dbReference type="InterPro" id="IPR039657">
    <property type="entry name" value="Dimethylallyltransferase"/>
</dbReference>
<feature type="site" description="Interaction with substrate tRNA" evidence="10">
    <location>
        <position position="104"/>
    </location>
</feature>
<reference evidence="14" key="1">
    <citation type="submission" date="2023-07" db="EMBL/GenBank/DDBJ databases">
        <title>Genomic Encyclopedia of Type Strains, Phase IV (KMG-IV): sequencing the most valuable type-strain genomes for metagenomic binning, comparative biology and taxonomic classification.</title>
        <authorList>
            <person name="Goeker M."/>
        </authorList>
    </citation>
    <scope>NUCLEOTIDE SEQUENCE</scope>
    <source>
        <strain evidence="14">DSM 26174</strain>
    </source>
</reference>
<evidence type="ECO:0000313" key="14">
    <source>
        <dbReference type="EMBL" id="MDR6239140.1"/>
    </source>
</evidence>
<dbReference type="Proteomes" id="UP001185092">
    <property type="component" value="Unassembled WGS sequence"/>
</dbReference>
<dbReference type="NCBIfam" id="TIGR00174">
    <property type="entry name" value="miaA"/>
    <property type="match status" value="1"/>
</dbReference>
<evidence type="ECO:0000256" key="6">
    <source>
        <dbReference type="ARBA" id="ARBA00022741"/>
    </source>
</evidence>
<keyword evidence="5 10" id="KW-0819">tRNA processing</keyword>
<sequence length="304" mass="35401">MNYNLIVILGPTASGKTNLAVNLALAFGGEIISADSRQVYRKMDIGTGKDLSEYVVDGKQVPYHLIDVLEPGEKYNVFEFQRDFIKAYKDIRGRDKLPILCGGTGLYIEAILENYQDTTVPVNPALRGEVEQLTQEELKSRLMNVNPNTRFDEFHHRKRLIRALEIEVYKSEMRDHQVLDAVSLKPLIIGMDIDREERRKKISARLDSRLDEGMVEEVQGLLQYCKAEDLIYYGLEYKWLTEYLLGKVDFDVMKSRLEVGIHQYAKRQMTWFRKMERSGYCIHWLKHNDPMVDKLSQIKELMDL</sequence>
<dbReference type="Gene3D" id="3.40.50.300">
    <property type="entry name" value="P-loop containing nucleotide triphosphate hydrolases"/>
    <property type="match status" value="1"/>
</dbReference>
<evidence type="ECO:0000256" key="4">
    <source>
        <dbReference type="ARBA" id="ARBA00022679"/>
    </source>
</evidence>
<keyword evidence="7 10" id="KW-0067">ATP-binding</keyword>
<evidence type="ECO:0000256" key="8">
    <source>
        <dbReference type="ARBA" id="ARBA00022842"/>
    </source>
</evidence>
<accession>A0AAE4BSR4</accession>
<keyword evidence="4 10" id="KW-0808">Transferase</keyword>
<keyword evidence="15" id="KW-1185">Reference proteome</keyword>
<dbReference type="Pfam" id="PF01715">
    <property type="entry name" value="IPPT"/>
    <property type="match status" value="1"/>
</dbReference>
<evidence type="ECO:0000256" key="9">
    <source>
        <dbReference type="ARBA" id="ARBA00049563"/>
    </source>
</evidence>
<evidence type="ECO:0000256" key="13">
    <source>
        <dbReference type="RuleBase" id="RU003785"/>
    </source>
</evidence>
<dbReference type="GO" id="GO:0052381">
    <property type="term" value="F:tRNA dimethylallyltransferase activity"/>
    <property type="evidence" value="ECO:0007669"/>
    <property type="project" value="UniProtKB-UniRule"/>
</dbReference>
<keyword evidence="6 10" id="KW-0547">Nucleotide-binding</keyword>
<keyword evidence="8 10" id="KW-0460">Magnesium</keyword>
<comment type="caution">
    <text evidence="14">The sequence shown here is derived from an EMBL/GenBank/DDBJ whole genome shotgun (WGS) entry which is preliminary data.</text>
</comment>